<keyword evidence="3" id="KW-1185">Reference proteome</keyword>
<name>A0A8C5IJF8_JUNHY</name>
<dbReference type="OMA" id="LWAFQWL"/>
<evidence type="ECO:0000256" key="1">
    <source>
        <dbReference type="SAM" id="MobiDB-lite"/>
    </source>
</evidence>
<dbReference type="Ensembl" id="ENSJHYT00000006340.1">
    <property type="protein sequence ID" value="ENSJHYP00000005163.1"/>
    <property type="gene ID" value="ENSJHYG00000004227.1"/>
</dbReference>
<dbReference type="PANTHER" id="PTHR33443">
    <property type="entry name" value="ZGC:112980"/>
    <property type="match status" value="1"/>
</dbReference>
<sequence length="737" mass="83277">MDSQCYPGGCQVVPIWKLVAVWPSEKEAEEDNVILISDDDDDEDEGESTQGSSVLFVEPQEKSPLEEEKSEELVDEEGDLVVTYCKQANVMPHARHDCSTQPFERTESDTCFPLGKNADICEQCYCYICDKPAAECQLWTVPSLCHCNAHNKSNFWKEQRKFALAGILATFNLELLELDTELRRGGDLLEKFIRDLSVAYSKYLTGERICPPGYECCCQPKLPPGQCRVCSSQNMEVVYKYSDVFELVTRFLNQADQESPKAAAVMLLGAAKQIALHKDPALLRSCQNLSHTASLRIAVPFLFQRIITRLQRMLVLCDFPKILFKKFVEFFQSISLPCHCYAFSNSLNVLPWDHMLLTTVLKGQNITGQRRQKGRKTHLWEALPVVEARVEKLLEKKKYKEVVRYLRAVKCNENQRLRDLRDLIPFYLCKTGNFLDAAHSLLFPVNSLACCSACRITPCQFKVYLKIFKTGCVPSGNDMLETGPWVTAGSPLRNTVLIKQALKLLYSSEALYRNAKCWSSFIMILGSSDLLEKRGHLIPLPLGEPPLSFQENVLAASGNFLEDLKSGVNVSLPSATFSGQLHHEASLILAVQAVQQMLCCDLPHLTSFLEIVLAFGKNFWALRLLLDQLCCDEHILCSTATLLLRDLTREEGTMLRVWQNLGPQYVGEFLCLFLTCRHKRMQAVGLFSLNVVIENLHLCPWAKQLCTFFLESGLGQLPFGTTVHQEVSKFVSAFEKL</sequence>
<evidence type="ECO:0000313" key="2">
    <source>
        <dbReference type="Ensembl" id="ENSJHYP00000005163.1"/>
    </source>
</evidence>
<dbReference type="Proteomes" id="UP000694408">
    <property type="component" value="Unplaced"/>
</dbReference>
<feature type="region of interest" description="Disordered" evidence="1">
    <location>
        <begin position="29"/>
        <end position="71"/>
    </location>
</feature>
<dbReference type="InterPro" id="IPR053234">
    <property type="entry name" value="RPM1_Interactor"/>
</dbReference>
<dbReference type="Ensembl" id="ENSJHYT00000006351.1">
    <property type="protein sequence ID" value="ENSJHYP00000005173.1"/>
    <property type="gene ID" value="ENSJHYG00000004227.1"/>
</dbReference>
<evidence type="ECO:0000313" key="3">
    <source>
        <dbReference type="Proteomes" id="UP000694408"/>
    </source>
</evidence>
<accession>A0A8C5IJF8</accession>
<reference evidence="2" key="1">
    <citation type="submission" date="2025-05" db="UniProtKB">
        <authorList>
            <consortium name="Ensembl"/>
        </authorList>
    </citation>
    <scope>IDENTIFICATION</scope>
</reference>
<dbReference type="AlphaFoldDB" id="A0A8C5IJF8"/>
<dbReference type="PANTHER" id="PTHR33443:SF30">
    <property type="entry name" value="SARCOSINE DEHYDROGENASE-2C PROTEIN"/>
    <property type="match status" value="1"/>
</dbReference>
<protein>
    <submittedName>
        <fullName evidence="2">Uncharacterized protein</fullName>
    </submittedName>
</protein>
<proteinExistence type="predicted"/>
<organism evidence="2 3">
    <name type="scientific">Junco hyemalis</name>
    <name type="common">Dark-eyed junco</name>
    <dbReference type="NCBI Taxonomy" id="40217"/>
    <lineage>
        <taxon>Eukaryota</taxon>
        <taxon>Metazoa</taxon>
        <taxon>Chordata</taxon>
        <taxon>Craniata</taxon>
        <taxon>Vertebrata</taxon>
        <taxon>Euteleostomi</taxon>
        <taxon>Archelosauria</taxon>
        <taxon>Archosauria</taxon>
        <taxon>Dinosauria</taxon>
        <taxon>Saurischia</taxon>
        <taxon>Theropoda</taxon>
        <taxon>Coelurosauria</taxon>
        <taxon>Aves</taxon>
        <taxon>Neognathae</taxon>
        <taxon>Neoaves</taxon>
        <taxon>Telluraves</taxon>
        <taxon>Australaves</taxon>
        <taxon>Passeriformes</taxon>
        <taxon>Passerellidae</taxon>
        <taxon>Junco</taxon>
    </lineage>
</organism>
<feature type="compositionally biased region" description="Acidic residues" evidence="1">
    <location>
        <begin position="29"/>
        <end position="47"/>
    </location>
</feature>